<gene>
    <name evidence="2" type="ORF">GALMADRAFT_1344283</name>
</gene>
<accession>A0A067SPS6</accession>
<proteinExistence type="predicted"/>
<feature type="signal peptide" evidence="1">
    <location>
        <begin position="1"/>
        <end position="18"/>
    </location>
</feature>
<dbReference type="AlphaFoldDB" id="A0A067SPS6"/>
<sequence length="179" mass="18756">MKLTLKTTFSLLASLVLATSAATVADVSGAIQNITNQFTALDGAINAFPSEGGSVNDILALYAQTVNLAAAVDAGTNAIAATPQPFSEKDSTTLLDGVVGFQPQLQDALNQFVVKRPVLQAIFPCIIIIFWQSWFNLNGGHGRFANSLINAIQPDLVDPATAVKQSLDASFTAVLAAYS</sequence>
<organism evidence="2 3">
    <name type="scientific">Galerina marginata (strain CBS 339.88)</name>
    <dbReference type="NCBI Taxonomy" id="685588"/>
    <lineage>
        <taxon>Eukaryota</taxon>
        <taxon>Fungi</taxon>
        <taxon>Dikarya</taxon>
        <taxon>Basidiomycota</taxon>
        <taxon>Agaricomycotina</taxon>
        <taxon>Agaricomycetes</taxon>
        <taxon>Agaricomycetidae</taxon>
        <taxon>Agaricales</taxon>
        <taxon>Agaricineae</taxon>
        <taxon>Strophariaceae</taxon>
        <taxon>Galerina</taxon>
    </lineage>
</organism>
<evidence type="ECO:0000313" key="2">
    <source>
        <dbReference type="EMBL" id="KDR72022.1"/>
    </source>
</evidence>
<protein>
    <recommendedName>
        <fullName evidence="4">Hydrophobic surface binding protein</fullName>
    </recommendedName>
</protein>
<dbReference type="InterPro" id="IPR021054">
    <property type="entry name" value="Cell_wall_mannoprotein_1"/>
</dbReference>
<dbReference type="GO" id="GO:0005576">
    <property type="term" value="C:extracellular region"/>
    <property type="evidence" value="ECO:0007669"/>
    <property type="project" value="TreeGrafter"/>
</dbReference>
<name>A0A067SPS6_GALM3</name>
<dbReference type="HOGENOM" id="CLU_099165_2_0_1"/>
<keyword evidence="3" id="KW-1185">Reference proteome</keyword>
<dbReference type="Pfam" id="PF12296">
    <property type="entry name" value="HsbA"/>
    <property type="match status" value="1"/>
</dbReference>
<evidence type="ECO:0000313" key="3">
    <source>
        <dbReference type="Proteomes" id="UP000027222"/>
    </source>
</evidence>
<reference evidence="3" key="1">
    <citation type="journal article" date="2014" name="Proc. Natl. Acad. Sci. U.S.A.">
        <title>Extensive sampling of basidiomycete genomes demonstrates inadequacy of the white-rot/brown-rot paradigm for wood decay fungi.</title>
        <authorList>
            <person name="Riley R."/>
            <person name="Salamov A.A."/>
            <person name="Brown D.W."/>
            <person name="Nagy L.G."/>
            <person name="Floudas D."/>
            <person name="Held B.W."/>
            <person name="Levasseur A."/>
            <person name="Lombard V."/>
            <person name="Morin E."/>
            <person name="Otillar R."/>
            <person name="Lindquist E.A."/>
            <person name="Sun H."/>
            <person name="LaButti K.M."/>
            <person name="Schmutz J."/>
            <person name="Jabbour D."/>
            <person name="Luo H."/>
            <person name="Baker S.E."/>
            <person name="Pisabarro A.G."/>
            <person name="Walton J.D."/>
            <person name="Blanchette R.A."/>
            <person name="Henrissat B."/>
            <person name="Martin F."/>
            <person name="Cullen D."/>
            <person name="Hibbett D.S."/>
            <person name="Grigoriev I.V."/>
        </authorList>
    </citation>
    <scope>NUCLEOTIDE SEQUENCE [LARGE SCALE GENOMIC DNA]</scope>
    <source>
        <strain evidence="3">CBS 339.88</strain>
    </source>
</reference>
<dbReference type="EMBL" id="KL142390">
    <property type="protein sequence ID" value="KDR72022.1"/>
    <property type="molecule type" value="Genomic_DNA"/>
</dbReference>
<dbReference type="PANTHER" id="PTHR38123">
    <property type="entry name" value="CELL WALL SERINE-THREONINE-RICH GALACTOMANNOPROTEIN MP1 (AFU_ORTHOLOGUE AFUA_4G03240)"/>
    <property type="match status" value="1"/>
</dbReference>
<evidence type="ECO:0008006" key="4">
    <source>
        <dbReference type="Google" id="ProtNLM"/>
    </source>
</evidence>
<evidence type="ECO:0000256" key="1">
    <source>
        <dbReference type="SAM" id="SignalP"/>
    </source>
</evidence>
<keyword evidence="1" id="KW-0732">Signal</keyword>
<dbReference type="Proteomes" id="UP000027222">
    <property type="component" value="Unassembled WGS sequence"/>
</dbReference>
<feature type="chain" id="PRO_5001646008" description="Hydrophobic surface binding protein" evidence="1">
    <location>
        <begin position="19"/>
        <end position="179"/>
    </location>
</feature>
<dbReference type="PANTHER" id="PTHR38123:SF1">
    <property type="entry name" value="HYDROPHOBIC SURFACE BINDING PROTEIN"/>
    <property type="match status" value="1"/>
</dbReference>